<evidence type="ECO:0000313" key="2">
    <source>
        <dbReference type="EMBL" id="TWD83037.1"/>
    </source>
</evidence>
<name>A0A561BW27_9ACTN</name>
<accession>A0A561BW27</accession>
<evidence type="ECO:0000256" key="1">
    <source>
        <dbReference type="SAM" id="MobiDB-lite"/>
    </source>
</evidence>
<feature type="region of interest" description="Disordered" evidence="1">
    <location>
        <begin position="42"/>
        <end position="98"/>
    </location>
</feature>
<proteinExistence type="predicted"/>
<evidence type="ECO:0000313" key="3">
    <source>
        <dbReference type="Proteomes" id="UP000318380"/>
    </source>
</evidence>
<reference evidence="2 3" key="1">
    <citation type="submission" date="2019-06" db="EMBL/GenBank/DDBJ databases">
        <title>Sequencing the genomes of 1000 actinobacteria strains.</title>
        <authorList>
            <person name="Klenk H.-P."/>
        </authorList>
    </citation>
    <scope>NUCLEOTIDE SEQUENCE [LARGE SCALE GENOMIC DNA]</scope>
    <source>
        <strain evidence="2 3">DSM 24683</strain>
    </source>
</reference>
<dbReference type="AlphaFoldDB" id="A0A561BW27"/>
<gene>
    <name evidence="2" type="ORF">FB561_4190</name>
</gene>
<dbReference type="EMBL" id="VIVK01000001">
    <property type="protein sequence ID" value="TWD83037.1"/>
    <property type="molecule type" value="Genomic_DNA"/>
</dbReference>
<dbReference type="Proteomes" id="UP000318380">
    <property type="component" value="Unassembled WGS sequence"/>
</dbReference>
<dbReference type="RefSeq" id="WP_145809085.1">
    <property type="nucleotide sequence ID" value="NZ_VIVK01000001.1"/>
</dbReference>
<keyword evidence="3" id="KW-1185">Reference proteome</keyword>
<protein>
    <submittedName>
        <fullName evidence="2">Uncharacterized protein</fullName>
    </submittedName>
</protein>
<organism evidence="2 3">
    <name type="scientific">Kribbella amoyensis</name>
    <dbReference type="NCBI Taxonomy" id="996641"/>
    <lineage>
        <taxon>Bacteria</taxon>
        <taxon>Bacillati</taxon>
        <taxon>Actinomycetota</taxon>
        <taxon>Actinomycetes</taxon>
        <taxon>Propionibacteriales</taxon>
        <taxon>Kribbellaceae</taxon>
        <taxon>Kribbella</taxon>
    </lineage>
</organism>
<comment type="caution">
    <text evidence="2">The sequence shown here is derived from an EMBL/GenBank/DDBJ whole genome shotgun (WGS) entry which is preliminary data.</text>
</comment>
<sequence>MSTITAPTAEPGLERLARDEFLDLVCDDVDLLRAEFDALIAASWDDPPGRRPPSPPQRPAELPHAYRRPAPVHSGPEEVVDPSTAVARQRGPPRTETG</sequence>